<dbReference type="AlphaFoldDB" id="A0A4R0X2S3"/>
<sequence>MRIGNAGGNAPGNGRSGGHQHGQQGGAVSLPITCLAAKRVPHRHVTVIAMNHASISIAPACAINTKRRPAKHGLAHRA</sequence>
<evidence type="ECO:0000313" key="2">
    <source>
        <dbReference type="EMBL" id="TCG04134.1"/>
    </source>
</evidence>
<dbReference type="EMBL" id="MWML01000285">
    <property type="protein sequence ID" value="TCG04134.1"/>
    <property type="molecule type" value="Genomic_DNA"/>
</dbReference>
<dbReference type="Proteomes" id="UP000294200">
    <property type="component" value="Unassembled WGS sequence"/>
</dbReference>
<gene>
    <name evidence="2" type="ORF">BZM27_43085</name>
</gene>
<evidence type="ECO:0000256" key="1">
    <source>
        <dbReference type="SAM" id="MobiDB-lite"/>
    </source>
</evidence>
<feature type="compositionally biased region" description="Gly residues" evidence="1">
    <location>
        <begin position="1"/>
        <end position="25"/>
    </location>
</feature>
<comment type="caution">
    <text evidence="2">The sequence shown here is derived from an EMBL/GenBank/DDBJ whole genome shotgun (WGS) entry which is preliminary data.</text>
</comment>
<reference evidence="2 3" key="1">
    <citation type="submission" date="2017-02" db="EMBL/GenBank/DDBJ databases">
        <title>Paraburkholderia sophoroidis sp. nov. and Paraburkholderia steynii sp. nov. rhizobial symbionts of the fynbos legume Hypocalyptus sophoroides.</title>
        <authorList>
            <person name="Steenkamp E.T."/>
            <person name="Beukes C.W."/>
            <person name="Van Zyl E."/>
            <person name="Avontuur J."/>
            <person name="Chan W.Y."/>
            <person name="Hassen A."/>
            <person name="Palmer M."/>
            <person name="Mthombeni L."/>
            <person name="Phalane F."/>
            <person name="Sereme K."/>
            <person name="Venter S.N."/>
        </authorList>
    </citation>
    <scope>NUCLEOTIDE SEQUENCE [LARGE SCALE GENOMIC DNA]</scope>
    <source>
        <strain evidence="2 3">HC1.1ba</strain>
    </source>
</reference>
<accession>A0A4R0X2S3</accession>
<protein>
    <submittedName>
        <fullName evidence="2">Uncharacterized protein</fullName>
    </submittedName>
</protein>
<keyword evidence="3" id="KW-1185">Reference proteome</keyword>
<feature type="region of interest" description="Disordered" evidence="1">
    <location>
        <begin position="1"/>
        <end position="26"/>
    </location>
</feature>
<name>A0A4R0X2S3_9BURK</name>
<proteinExistence type="predicted"/>
<organism evidence="2 3">
    <name type="scientific">Paraburkholderia steynii</name>
    <dbReference type="NCBI Taxonomy" id="1245441"/>
    <lineage>
        <taxon>Bacteria</taxon>
        <taxon>Pseudomonadati</taxon>
        <taxon>Pseudomonadota</taxon>
        <taxon>Betaproteobacteria</taxon>
        <taxon>Burkholderiales</taxon>
        <taxon>Burkholderiaceae</taxon>
        <taxon>Paraburkholderia</taxon>
    </lineage>
</organism>
<evidence type="ECO:0000313" key="3">
    <source>
        <dbReference type="Proteomes" id="UP000294200"/>
    </source>
</evidence>